<keyword evidence="5" id="KW-0175">Coiled coil</keyword>
<dbReference type="SUPFAM" id="SSF48371">
    <property type="entry name" value="ARM repeat"/>
    <property type="match status" value="5"/>
</dbReference>
<gene>
    <name evidence="7" type="ORF">LARSCL_LOCUS5875</name>
</gene>
<feature type="repeat" description="HEAT" evidence="4">
    <location>
        <begin position="2041"/>
        <end position="2078"/>
    </location>
</feature>
<evidence type="ECO:0000256" key="4">
    <source>
        <dbReference type="PROSITE-ProRule" id="PRU00103"/>
    </source>
</evidence>
<dbReference type="InterPro" id="IPR056810">
    <property type="entry name" value="GNC1-like_N"/>
</dbReference>
<dbReference type="PANTHER" id="PTHR23346">
    <property type="entry name" value="TRANSLATIONAL ACTIVATOR GCN1-RELATED"/>
    <property type="match status" value="1"/>
</dbReference>
<comment type="similarity">
    <text evidence="1">Belongs to the GCN1 family.</text>
</comment>
<dbReference type="GO" id="GO:0006417">
    <property type="term" value="P:regulation of translation"/>
    <property type="evidence" value="ECO:0007669"/>
    <property type="project" value="TreeGrafter"/>
</dbReference>
<comment type="caution">
    <text evidence="7">The sequence shown here is derived from an EMBL/GenBank/DDBJ whole genome shotgun (WGS) entry which is preliminary data.</text>
</comment>
<reference evidence="7 8" key="1">
    <citation type="submission" date="2024-04" db="EMBL/GenBank/DDBJ databases">
        <authorList>
            <person name="Rising A."/>
            <person name="Reimegard J."/>
            <person name="Sonavane S."/>
            <person name="Akerstrom W."/>
            <person name="Nylinder S."/>
            <person name="Hedman E."/>
            <person name="Kallberg Y."/>
        </authorList>
    </citation>
    <scope>NUCLEOTIDE SEQUENCE [LARGE SCALE GENOMIC DNA]</scope>
</reference>
<dbReference type="Pfam" id="PF23271">
    <property type="entry name" value="HEAT_GCN1"/>
    <property type="match status" value="1"/>
</dbReference>
<dbReference type="InterPro" id="IPR057546">
    <property type="entry name" value="HEAT_GCN1"/>
</dbReference>
<organism evidence="7 8">
    <name type="scientific">Larinioides sclopetarius</name>
    <dbReference type="NCBI Taxonomy" id="280406"/>
    <lineage>
        <taxon>Eukaryota</taxon>
        <taxon>Metazoa</taxon>
        <taxon>Ecdysozoa</taxon>
        <taxon>Arthropoda</taxon>
        <taxon>Chelicerata</taxon>
        <taxon>Arachnida</taxon>
        <taxon>Araneae</taxon>
        <taxon>Araneomorphae</taxon>
        <taxon>Entelegynae</taxon>
        <taxon>Araneoidea</taxon>
        <taxon>Araneidae</taxon>
        <taxon>Larinioides</taxon>
    </lineage>
</organism>
<feature type="repeat" description="HEAT" evidence="4">
    <location>
        <begin position="1574"/>
        <end position="1611"/>
    </location>
</feature>
<dbReference type="GO" id="GO:0000226">
    <property type="term" value="P:microtubule cytoskeleton organization"/>
    <property type="evidence" value="ECO:0007669"/>
    <property type="project" value="UniProtKB-ARBA"/>
</dbReference>
<evidence type="ECO:0000259" key="6">
    <source>
        <dbReference type="SMART" id="SM01349"/>
    </source>
</evidence>
<evidence type="ECO:0000256" key="3">
    <source>
        <dbReference type="ARBA" id="ARBA00022737"/>
    </source>
</evidence>
<feature type="repeat" description="HEAT" evidence="4">
    <location>
        <begin position="1693"/>
        <end position="1731"/>
    </location>
</feature>
<keyword evidence="8" id="KW-1185">Reference proteome</keyword>
<evidence type="ECO:0000256" key="1">
    <source>
        <dbReference type="ARBA" id="ARBA00007366"/>
    </source>
</evidence>
<dbReference type="FunFam" id="1.25.10.10:FF:000162">
    <property type="entry name" value="GCN1, eIF2 alpha kinase activator homolog"/>
    <property type="match status" value="1"/>
</dbReference>
<keyword evidence="2" id="KW-0597">Phosphoprotein</keyword>
<dbReference type="GO" id="GO:0034198">
    <property type="term" value="P:cellular response to amino acid starvation"/>
    <property type="evidence" value="ECO:0007669"/>
    <property type="project" value="TreeGrafter"/>
</dbReference>
<dbReference type="InterPro" id="IPR021133">
    <property type="entry name" value="HEAT_type_2"/>
</dbReference>
<dbReference type="Pfam" id="PF25801">
    <property type="entry name" value="HEAT_GCN1_C_2"/>
    <property type="match status" value="1"/>
</dbReference>
<dbReference type="GO" id="GO:0019887">
    <property type="term" value="F:protein kinase regulator activity"/>
    <property type="evidence" value="ECO:0007669"/>
    <property type="project" value="TreeGrafter"/>
</dbReference>
<dbReference type="PANTHER" id="PTHR23346:SF7">
    <property type="entry name" value="STALLED RIBOSOME SENSOR GCN1"/>
    <property type="match status" value="1"/>
</dbReference>
<evidence type="ECO:0000313" key="8">
    <source>
        <dbReference type="Proteomes" id="UP001497382"/>
    </source>
</evidence>
<dbReference type="SMART" id="SM01349">
    <property type="entry name" value="TOG"/>
    <property type="match status" value="1"/>
</dbReference>
<accession>A0AAV1ZMH8</accession>
<dbReference type="EMBL" id="CAXIEN010000055">
    <property type="protein sequence ID" value="CAL1271553.1"/>
    <property type="molecule type" value="Genomic_DNA"/>
</dbReference>
<feature type="non-terminal residue" evidence="7">
    <location>
        <position position="1"/>
    </location>
</feature>
<dbReference type="PROSITE" id="PS50077">
    <property type="entry name" value="HEAT_REPEAT"/>
    <property type="match status" value="4"/>
</dbReference>
<proteinExistence type="inferred from homology"/>
<dbReference type="InterPro" id="IPR034085">
    <property type="entry name" value="TOG"/>
</dbReference>
<dbReference type="Pfam" id="PF24984">
    <property type="entry name" value="HEAT_EF3_GNC1"/>
    <property type="match status" value="1"/>
</dbReference>
<feature type="repeat" description="HEAT" evidence="4">
    <location>
        <begin position="1651"/>
        <end position="1689"/>
    </location>
</feature>
<dbReference type="Proteomes" id="UP001497382">
    <property type="component" value="Unassembled WGS sequence"/>
</dbReference>
<dbReference type="Pfam" id="PF24993">
    <property type="entry name" value="GNC1_N"/>
    <property type="match status" value="1"/>
</dbReference>
<name>A0AAV1ZMH8_9ARAC</name>
<feature type="domain" description="TOG" evidence="6">
    <location>
        <begin position="1400"/>
        <end position="1633"/>
    </location>
</feature>
<dbReference type="GO" id="GO:0005829">
    <property type="term" value="C:cytosol"/>
    <property type="evidence" value="ECO:0007669"/>
    <property type="project" value="TreeGrafter"/>
</dbReference>
<dbReference type="FunFam" id="1.25.10.10:FF:000096">
    <property type="entry name" value="eIF-2-alpha kinase activator gcn1"/>
    <property type="match status" value="1"/>
</dbReference>
<dbReference type="InterPro" id="IPR016024">
    <property type="entry name" value="ARM-type_fold"/>
</dbReference>
<dbReference type="InterPro" id="IPR011989">
    <property type="entry name" value="ARM-like"/>
</dbReference>
<keyword evidence="3" id="KW-0677">Repeat</keyword>
<sequence>GVVSFPDVRRVVRRTANSGRAFILSSKIRETETVVNREIFLIVETLYLKFMALKDIPYAIQSGRLVVRKQVFEHLEEVANKNVQPQALKSICKLLQITLPRYADRKSTKIVDNFVKFLLRAQPSSIPYLIKTISDVAETYKNVQSTKAVAHMCYATFSWSCHVAIAVFGGHANEKPDVQTLINSQALLLFSITEAQSNFLNQKTYREATNLWKQNAIIVDEYLSYMQKLPESQASLVLFGFFVKFLVEIKSKDALLQIKDQAIQLLSKVVIGCKTKPLPHVLESCSSLLRQITHNEFKTSILPSIQKVLLRNPEIIFETVNSIITGVSLDLSQYALDIGKSLGAHLHSKEDQCREHAIAASKCLAQQCSSSQAIKDLLEHYFGILNGSEGKLTVVTQRLGVISGIGNLSYNIVTGSTSIQALCEFASDNFISFLKHEVHEGTITHTIEMLSLWCSKFTMNVPSNIIELFKNGLTQKNSTFAIRNSYILCMNSAFHGNTLHQAMDLIPLLEKTYNKALSQPTQTNAVIEGLSVFSLFLKLYTFDTESETKLKNIMNVDINKLPFLTEKFLSTCSEEALLTVMYVIEKLIMDHGYNLTDGTNSLKKAVLFILTRPVFKVRMQASTHLKKMLSALGGTILACSILKEFPSFVETLKVKKQVKPDENEEADNEINIQVLQSCLFALCSGSNLEKADINKICLEALIPCHIDVIYKSNPMLWQKIVTKLQLKPADFVKEAQDTITALVIDDSDASEVLVQARLNSLKTLVRLQPKEILPTVVTHAVTILQDPSFVQVTKEEYNIFITPEGQLYDKSIIENLKEDSKLSKNIKRESKLYSYKEQLEELELKKEIEAKKRAKGEIKEPELSKKQLEAKNAQLEKESVIRNKIKQLDVHFQSALRKLEAVLDANAPALGLYMRDLTTILISLFSSPLCAFKATRLYVNLSCVVSAGILIAWGKPIAYATLRLLTTACDLEPAWTEIDLDEIVIKIIKFLYLNTCQQAVGGYDEHLFSQTAKNHLSAPGFSYCFPLMKSLLLTRSSNMPLLEQILCIIAEHSDIREVDHSIDKVYQECVPTLEMFDVLIKVICQTTGQYQKLAMDTLIKACEAASGDDNCSVAEMPEINVLLSALLLKEEKARLASLLGLKSLEMVLPHPETEYENGMLIVRRVFVACFDPVEENREIAEKLWKDIRFTKTPDLCTYVLDDVINKEELVRQASADALAALLNDFPDKTATIIDKLLEIYHEKLYLPPPVLDSLQRVISESPPDMWEARSGIALALGKVAPYLNLEQVTSLMSFFVSEGLGDRHATVRKHMVDAAIAITDIHGKNVLSELLPVFDNFMDQAPDNSSYDCVRQSVVILMGTLARHLDKEDPRVKPIIIKLVEALSTPSQQVQEAVANCLPPLVPAIKDEAPNLVNTLLDLLLESNIYGERKGAAYGLAGLVKGLGILSLKQLNIMNILTTAIQNKKNYKHREGALFAFEMLCNMLGRLFEPYVVNFLPHLLNCFGDGNQYVREATDDTAKAVMSRLSAHGVKLVLPSLINALEEDSWRTKTGSIDLLGAMAFCAPKQLSSCLPSIVPKLIEVLSDSHINVQRAGAQALKQIGSVIRNPEIQAIVPTLLDALQDPSKKTSTCLAVLLDTRFVHFIDAPSLALIMPVVQRAFQDRSTETRKMAAQIIGNMYSLTDQKDLAPYLPNIIPGLKQSLLDPVPEVRSVSARALGAMVKGMGESSFDDLLPWLMQTLTSENSSVDRSGAAQGLSEVIGGLGVEKLKSFMPEIIATAERMDIAPHVKDGYIMMFIYLPMVFKKDFTPYIGEIITPILKALADENEYVRDTALRAGQRIVNMYADTAITLLLPELERGLFDDNWRIRYSSVQLLGDLLYKISGVSGKMTTETADEDDNFGTEQSHKAILGSLGADRRNRVLAGLYMGRSDVALMVRQAALHVWKVVVTNTPRTLREILPTLFSLLLGCLASNSYDKRQVAARTLGDLVRKLGERVLPEIIPILENGLDSDRPDQRQGVCIGLSEIMASTSRDMVLTFVDSLVPTVRRALSDPLPEVRLAAATTFDSLHSTVGVRALDDILPHLLQQLSDPVQSEYALDGLRQVMAIKSKVVLPYLVPQLTAPPVNTKALAFLSAVAGDALTKHLHKILPALLSALSSAINTPTEAQTLEYCQTVVLAATDDLGVRTVLDHLLEATRSTDSLRRHAAVALLLSYCCQRKVDISQHVPQLIRGLIRMFTDHDQKILQLSWEALNAVTKNLNTSEQQRLISDVRQAVRFAASDLKGEELLPGFCIEKGISPILPIFREAILNGVAEDKEQAAQGLGEIIKLTSANALKSSVVVITGPLIRILGDRYNWPIKVALLETLALLLAKVGMMLKPFLPQLQTTFLRSLSDGHRAVRLRSATALSYLILVHNRPDTLYNELHNAVKNAEDNSLKETMLHALRCIVKASGEKMSDQVRTSIISTVTNMLSHPDDSCRVVAAACLGTMCKFVPDSEFEDIAHENLLEDDLALEWTLRHGRSVALMVALKEAPARVLTAEWTERIIKVLLVYLTADRLAIVLSGVRATGYFMLHMLQSDKQIPQPLLLTFSKSMNHSTNEVKQAVALTVHFLARKITLPPYFMKTVVPHLVNGTKEKNTMVKSNCEFALVTLLDLRTNEEQAQVCLNAMDTGAREALQDVITKVLKKVSSQPEPKEEDLDDTLLT</sequence>
<protein>
    <recommendedName>
        <fullName evidence="6">TOG domain-containing protein</fullName>
    </recommendedName>
</protein>
<feature type="coiled-coil region" evidence="5">
    <location>
        <begin position="832"/>
        <end position="883"/>
    </location>
</feature>
<dbReference type="Gene3D" id="1.25.10.10">
    <property type="entry name" value="Leucine-rich Repeat Variant"/>
    <property type="match status" value="5"/>
</dbReference>
<dbReference type="FunFam" id="1.25.10.10:FF:000090">
    <property type="entry name" value="eIF-2-alpha kinase activator GCN1"/>
    <property type="match status" value="1"/>
</dbReference>
<evidence type="ECO:0000256" key="5">
    <source>
        <dbReference type="SAM" id="Coils"/>
    </source>
</evidence>
<dbReference type="Pfam" id="PF24987">
    <property type="entry name" value="HEAT_EF3_N"/>
    <property type="match status" value="2"/>
</dbReference>
<evidence type="ECO:0000256" key="2">
    <source>
        <dbReference type="ARBA" id="ARBA00022553"/>
    </source>
</evidence>
<evidence type="ECO:0000313" key="7">
    <source>
        <dbReference type="EMBL" id="CAL1271553.1"/>
    </source>
</evidence>